<evidence type="ECO:0000313" key="9">
    <source>
        <dbReference type="Proteomes" id="UP000094065"/>
    </source>
</evidence>
<name>A0A1E3HB72_9TREE</name>
<dbReference type="GO" id="GO:0005576">
    <property type="term" value="C:extracellular region"/>
    <property type="evidence" value="ECO:0007669"/>
    <property type="project" value="UniProtKB-SubCell"/>
</dbReference>
<keyword evidence="4" id="KW-1015">Disulfide bond</keyword>
<evidence type="ECO:0000256" key="5">
    <source>
        <dbReference type="SAM" id="MobiDB-lite"/>
    </source>
</evidence>
<keyword evidence="3 6" id="KW-0732">Signal</keyword>
<proteinExistence type="predicted"/>
<dbReference type="Proteomes" id="UP000094065">
    <property type="component" value="Unassembled WGS sequence"/>
</dbReference>
<evidence type="ECO:0000256" key="3">
    <source>
        <dbReference type="ARBA" id="ARBA00022729"/>
    </source>
</evidence>
<dbReference type="RefSeq" id="XP_018988642.1">
    <property type="nucleotide sequence ID" value="XM_019142979.1"/>
</dbReference>
<accession>A0A1E3HB72</accession>
<evidence type="ECO:0000313" key="8">
    <source>
        <dbReference type="EMBL" id="ODN72701.1"/>
    </source>
</evidence>
<dbReference type="AlphaFoldDB" id="A0A1E3HB72"/>
<gene>
    <name evidence="8" type="ORF">L202_08140</name>
</gene>
<dbReference type="GeneID" id="30159449"/>
<feature type="region of interest" description="Disordered" evidence="5">
    <location>
        <begin position="120"/>
        <end position="160"/>
    </location>
</feature>
<evidence type="ECO:0000256" key="6">
    <source>
        <dbReference type="SAM" id="SignalP"/>
    </source>
</evidence>
<feature type="domain" description="CFEM" evidence="7">
    <location>
        <begin position="1"/>
        <end position="112"/>
    </location>
</feature>
<protein>
    <recommendedName>
        <fullName evidence="7">CFEM domain-containing protein</fullName>
    </recommendedName>
</protein>
<feature type="chain" id="PRO_5009129034" description="CFEM domain-containing protein" evidence="6">
    <location>
        <begin position="19"/>
        <end position="185"/>
    </location>
</feature>
<keyword evidence="9" id="KW-1185">Reference proteome</keyword>
<dbReference type="OrthoDB" id="10532325at2759"/>
<dbReference type="InterPro" id="IPR008427">
    <property type="entry name" value="Extracellular_membr_CFEM_dom"/>
</dbReference>
<keyword evidence="2" id="KW-0964">Secreted</keyword>
<evidence type="ECO:0000259" key="7">
    <source>
        <dbReference type="PROSITE" id="PS52012"/>
    </source>
</evidence>
<evidence type="ECO:0000256" key="2">
    <source>
        <dbReference type="ARBA" id="ARBA00022525"/>
    </source>
</evidence>
<comment type="subcellular location">
    <subcellularLocation>
        <location evidence="1">Secreted</location>
    </subcellularLocation>
</comment>
<dbReference type="EMBL" id="AWGJ01000014">
    <property type="protein sequence ID" value="ODN72701.1"/>
    <property type="molecule type" value="Genomic_DNA"/>
</dbReference>
<feature type="signal peptide" evidence="6">
    <location>
        <begin position="1"/>
        <end position="18"/>
    </location>
</feature>
<comment type="caution">
    <text evidence="8">The sequence shown here is derived from an EMBL/GenBank/DDBJ whole genome shotgun (WGS) entry which is preliminary data.</text>
</comment>
<sequence length="185" mass="17913">MKISYVLYAITGLTLVLAADNSSTTLTECQTNCSDTTLASNSTCGSSFSECACDNIYAQAVKACLYGAGCKTDVSTWFDSATSACEAIGGDPSYSSTSSWSGSSSNSSWSHGSSSSASASETASGTASSTDSAAASSGDASSSEAASSSASASSSSSSSGASAAQQVGAAALAMMGVVVGTTVLL</sequence>
<reference evidence="8 9" key="1">
    <citation type="submission" date="2016-06" db="EMBL/GenBank/DDBJ databases">
        <title>Evolution of pathogenesis and genome organization in the Tremellales.</title>
        <authorList>
            <person name="Cuomo C."/>
            <person name="Litvintseva A."/>
            <person name="Heitman J."/>
            <person name="Chen Y."/>
            <person name="Sun S."/>
            <person name="Springer D."/>
            <person name="Dromer F."/>
            <person name="Young S."/>
            <person name="Zeng Q."/>
            <person name="Chapman S."/>
            <person name="Gujja S."/>
            <person name="Saif S."/>
            <person name="Birren B."/>
        </authorList>
    </citation>
    <scope>NUCLEOTIDE SEQUENCE [LARGE SCALE GENOMIC DNA]</scope>
    <source>
        <strain evidence="8 9">CBS 6039</strain>
    </source>
</reference>
<dbReference type="PROSITE" id="PS52012">
    <property type="entry name" value="CFEM"/>
    <property type="match status" value="1"/>
</dbReference>
<organism evidence="8 9">
    <name type="scientific">Cryptococcus amylolentus CBS 6039</name>
    <dbReference type="NCBI Taxonomy" id="1295533"/>
    <lineage>
        <taxon>Eukaryota</taxon>
        <taxon>Fungi</taxon>
        <taxon>Dikarya</taxon>
        <taxon>Basidiomycota</taxon>
        <taxon>Agaricomycotina</taxon>
        <taxon>Tremellomycetes</taxon>
        <taxon>Tremellales</taxon>
        <taxon>Cryptococcaceae</taxon>
        <taxon>Cryptococcus</taxon>
    </lineage>
</organism>
<evidence type="ECO:0000256" key="1">
    <source>
        <dbReference type="ARBA" id="ARBA00004613"/>
    </source>
</evidence>
<evidence type="ECO:0000256" key="4">
    <source>
        <dbReference type="ARBA" id="ARBA00023157"/>
    </source>
</evidence>